<keyword evidence="2 5" id="KW-0238">DNA-binding</keyword>
<dbReference type="InterPro" id="IPR036388">
    <property type="entry name" value="WH-like_DNA-bd_sf"/>
</dbReference>
<dbReference type="InterPro" id="IPR000835">
    <property type="entry name" value="HTH_MarR-typ"/>
</dbReference>
<organism evidence="5 6">
    <name type="scientific">Leucobacter exalbidus</name>
    <dbReference type="NCBI Taxonomy" id="662960"/>
    <lineage>
        <taxon>Bacteria</taxon>
        <taxon>Bacillati</taxon>
        <taxon>Actinomycetota</taxon>
        <taxon>Actinomycetes</taxon>
        <taxon>Micrococcales</taxon>
        <taxon>Microbacteriaceae</taxon>
        <taxon>Leucobacter</taxon>
    </lineage>
</organism>
<dbReference type="Pfam" id="PF12802">
    <property type="entry name" value="MarR_2"/>
    <property type="match status" value="1"/>
</dbReference>
<evidence type="ECO:0000256" key="3">
    <source>
        <dbReference type="ARBA" id="ARBA00023163"/>
    </source>
</evidence>
<dbReference type="GO" id="GO:0003700">
    <property type="term" value="F:DNA-binding transcription factor activity"/>
    <property type="evidence" value="ECO:0007669"/>
    <property type="project" value="InterPro"/>
</dbReference>
<keyword evidence="3" id="KW-0804">Transcription</keyword>
<dbReference type="GO" id="GO:0006950">
    <property type="term" value="P:response to stress"/>
    <property type="evidence" value="ECO:0007669"/>
    <property type="project" value="TreeGrafter"/>
</dbReference>
<gene>
    <name evidence="5" type="ORF">JOF28_002052</name>
</gene>
<evidence type="ECO:0000256" key="1">
    <source>
        <dbReference type="ARBA" id="ARBA00023015"/>
    </source>
</evidence>
<accession>A0A940T1F2</accession>
<evidence type="ECO:0000256" key="2">
    <source>
        <dbReference type="ARBA" id="ARBA00023125"/>
    </source>
</evidence>
<dbReference type="GO" id="GO:0003677">
    <property type="term" value="F:DNA binding"/>
    <property type="evidence" value="ECO:0007669"/>
    <property type="project" value="UniProtKB-KW"/>
</dbReference>
<dbReference type="PANTHER" id="PTHR33164:SF43">
    <property type="entry name" value="HTH-TYPE TRANSCRIPTIONAL REPRESSOR YETL"/>
    <property type="match status" value="1"/>
</dbReference>
<dbReference type="EMBL" id="JAFIDA010000001">
    <property type="protein sequence ID" value="MBP1326820.1"/>
    <property type="molecule type" value="Genomic_DNA"/>
</dbReference>
<evidence type="ECO:0000259" key="4">
    <source>
        <dbReference type="PROSITE" id="PS50995"/>
    </source>
</evidence>
<dbReference type="PANTHER" id="PTHR33164">
    <property type="entry name" value="TRANSCRIPTIONAL REGULATOR, MARR FAMILY"/>
    <property type="match status" value="1"/>
</dbReference>
<proteinExistence type="predicted"/>
<dbReference type="PROSITE" id="PS50995">
    <property type="entry name" value="HTH_MARR_2"/>
    <property type="match status" value="1"/>
</dbReference>
<keyword evidence="6" id="KW-1185">Reference proteome</keyword>
<dbReference type="PRINTS" id="PR00598">
    <property type="entry name" value="HTHMARR"/>
</dbReference>
<evidence type="ECO:0000313" key="6">
    <source>
        <dbReference type="Proteomes" id="UP000675163"/>
    </source>
</evidence>
<dbReference type="PROSITE" id="PS01117">
    <property type="entry name" value="HTH_MARR_1"/>
    <property type="match status" value="1"/>
</dbReference>
<keyword evidence="1" id="KW-0805">Transcription regulation</keyword>
<feature type="domain" description="HTH marR-type" evidence="4">
    <location>
        <begin position="23"/>
        <end position="156"/>
    </location>
</feature>
<dbReference type="SMART" id="SM00347">
    <property type="entry name" value="HTH_MARR"/>
    <property type="match status" value="1"/>
</dbReference>
<reference evidence="5" key="1">
    <citation type="submission" date="2021-02" db="EMBL/GenBank/DDBJ databases">
        <title>Sequencing the genomes of 1000 actinobacteria strains.</title>
        <authorList>
            <person name="Klenk H.-P."/>
        </authorList>
    </citation>
    <scope>NUCLEOTIDE SEQUENCE</scope>
    <source>
        <strain evidence="5">DSM 22850</strain>
    </source>
</reference>
<protein>
    <submittedName>
        <fullName evidence="5">DNA-binding MarR family transcriptional regulator</fullName>
    </submittedName>
</protein>
<evidence type="ECO:0000313" key="5">
    <source>
        <dbReference type="EMBL" id="MBP1326820.1"/>
    </source>
</evidence>
<name>A0A940T1F2_9MICO</name>
<dbReference type="SUPFAM" id="SSF46785">
    <property type="entry name" value="Winged helix' DNA-binding domain"/>
    <property type="match status" value="1"/>
</dbReference>
<dbReference type="InterPro" id="IPR036390">
    <property type="entry name" value="WH_DNA-bd_sf"/>
</dbReference>
<dbReference type="RefSeq" id="WP_209705666.1">
    <property type="nucleotide sequence ID" value="NZ_JAFIDA010000001.1"/>
</dbReference>
<dbReference type="Proteomes" id="UP000675163">
    <property type="component" value="Unassembled WGS sequence"/>
</dbReference>
<dbReference type="AlphaFoldDB" id="A0A940T1F2"/>
<dbReference type="InterPro" id="IPR023187">
    <property type="entry name" value="Tscrpt_reg_MarR-type_CS"/>
</dbReference>
<sequence length="158" mass="17831">MLPNVDLETPTLKPCSIMDNPFTSDLTWLMHRAVQVLTNDFDAVCAEVGLKDMRDTLVLAVCGDGIDRTQIEIAETLGLDKTTLMSILDRLEKQEFLVRNTDPRNRRVRIPCTTPAGQSVLDEALSRRDERVSNTLSDFNEDEIGALRTQLWRIATAR</sequence>
<dbReference type="InterPro" id="IPR039422">
    <property type="entry name" value="MarR/SlyA-like"/>
</dbReference>
<dbReference type="Gene3D" id="1.10.10.10">
    <property type="entry name" value="Winged helix-like DNA-binding domain superfamily/Winged helix DNA-binding domain"/>
    <property type="match status" value="1"/>
</dbReference>
<comment type="caution">
    <text evidence="5">The sequence shown here is derived from an EMBL/GenBank/DDBJ whole genome shotgun (WGS) entry which is preliminary data.</text>
</comment>